<evidence type="ECO:0000256" key="2">
    <source>
        <dbReference type="ARBA" id="ARBA00022614"/>
    </source>
</evidence>
<sequence length="380" mass="38282">MVTRDRSDGADLAPLLSRLAQDGPVAGRLDFPVGTLLPDGRLDLCKQDLGPDGGRAVAAALRPGGPVRHLLMGTDLLGDAGAVAVAHAAAGAGVDTVYLGCNLIGPQGADGIAAALRDRPGVSGLWLKRNPLGGAGARTVAALVRDGTPLTTADLVQTGLTAADLPELVDVLTAPPQGVHRVERLFLTGNRLGPEAGTVLARLLGAPCGLRELYVSATALGDAGLLALRTGLARAARTAPGRLRRLAVGDNGAGPDAVAALVAAAVDAGVEVLSVGGVRASGFLGAASNRLDDAATGRIAGVLAERGHALVYLDLHGTGVTSRGALALEAGQERAATETHFVLGSGIARSVKRRLSARGLPAAPMVPDEVRAIRSVYRTA</sequence>
<dbReference type="SUPFAM" id="SSF52047">
    <property type="entry name" value="RNI-like"/>
    <property type="match status" value="1"/>
</dbReference>
<reference evidence="4 5" key="1">
    <citation type="submission" date="2024-06" db="EMBL/GenBank/DDBJ databases">
        <title>The Natural Products Discovery Center: Release of the First 8490 Sequenced Strains for Exploring Actinobacteria Biosynthetic Diversity.</title>
        <authorList>
            <person name="Kalkreuter E."/>
            <person name="Kautsar S.A."/>
            <person name="Yang D."/>
            <person name="Bader C.D."/>
            <person name="Teijaro C.N."/>
            <person name="Fluegel L."/>
            <person name="Davis C.M."/>
            <person name="Simpson J.R."/>
            <person name="Lauterbach L."/>
            <person name="Steele A.D."/>
            <person name="Gui C."/>
            <person name="Meng S."/>
            <person name="Li G."/>
            <person name="Viehrig K."/>
            <person name="Ye F."/>
            <person name="Su P."/>
            <person name="Kiefer A.F."/>
            <person name="Nichols A."/>
            <person name="Cepeda A.J."/>
            <person name="Yan W."/>
            <person name="Fan B."/>
            <person name="Jiang Y."/>
            <person name="Adhikari A."/>
            <person name="Zheng C.-J."/>
            <person name="Schuster L."/>
            <person name="Cowan T.M."/>
            <person name="Smanski M.J."/>
            <person name="Chevrette M.G."/>
            <person name="De Carvalho L.P.S."/>
            <person name="Shen B."/>
        </authorList>
    </citation>
    <scope>NUCLEOTIDE SEQUENCE [LARGE SCALE GENOMIC DNA]</scope>
    <source>
        <strain evidence="4 5">NPDC048946</strain>
    </source>
</reference>
<evidence type="ECO:0000256" key="1">
    <source>
        <dbReference type="ARBA" id="ARBA00022468"/>
    </source>
</evidence>
<proteinExistence type="predicted"/>
<dbReference type="SMART" id="SM00368">
    <property type="entry name" value="LRR_RI"/>
    <property type="match status" value="5"/>
</dbReference>
<comment type="caution">
    <text evidence="4">The sequence shown here is derived from an EMBL/GenBank/DDBJ whole genome shotgun (WGS) entry which is preliminary data.</text>
</comment>
<evidence type="ECO:0000313" key="4">
    <source>
        <dbReference type="EMBL" id="MEU8136024.1"/>
    </source>
</evidence>
<dbReference type="InterPro" id="IPR027038">
    <property type="entry name" value="RanGap"/>
</dbReference>
<evidence type="ECO:0000256" key="3">
    <source>
        <dbReference type="ARBA" id="ARBA00022737"/>
    </source>
</evidence>
<keyword evidence="2" id="KW-0433">Leucine-rich repeat</keyword>
<protein>
    <submittedName>
        <fullName evidence="4">Ribonuclease inhibitor</fullName>
    </submittedName>
</protein>
<dbReference type="PANTHER" id="PTHR24113:SF12">
    <property type="entry name" value="RAN GTPASE-ACTIVATING PROTEIN 1"/>
    <property type="match status" value="1"/>
</dbReference>
<keyword evidence="5" id="KW-1185">Reference proteome</keyword>
<accession>A0ABV3DM91</accession>
<dbReference type="PANTHER" id="PTHR24113">
    <property type="entry name" value="RAN GTPASE-ACTIVATING PROTEIN 1"/>
    <property type="match status" value="1"/>
</dbReference>
<dbReference type="InterPro" id="IPR032675">
    <property type="entry name" value="LRR_dom_sf"/>
</dbReference>
<dbReference type="EMBL" id="JBEZFP010000055">
    <property type="protein sequence ID" value="MEU8136024.1"/>
    <property type="molecule type" value="Genomic_DNA"/>
</dbReference>
<name>A0ABV3DM91_9ACTN</name>
<evidence type="ECO:0000313" key="5">
    <source>
        <dbReference type="Proteomes" id="UP001551482"/>
    </source>
</evidence>
<gene>
    <name evidence="4" type="ORF">AB0C36_21235</name>
</gene>
<dbReference type="RefSeq" id="WP_358356234.1">
    <property type="nucleotide sequence ID" value="NZ_JBEZFP010000055.1"/>
</dbReference>
<organism evidence="4 5">
    <name type="scientific">Streptodolium elevatio</name>
    <dbReference type="NCBI Taxonomy" id="3157996"/>
    <lineage>
        <taxon>Bacteria</taxon>
        <taxon>Bacillati</taxon>
        <taxon>Actinomycetota</taxon>
        <taxon>Actinomycetes</taxon>
        <taxon>Kitasatosporales</taxon>
        <taxon>Streptomycetaceae</taxon>
        <taxon>Streptodolium</taxon>
    </lineage>
</organism>
<dbReference type="Proteomes" id="UP001551482">
    <property type="component" value="Unassembled WGS sequence"/>
</dbReference>
<keyword evidence="1" id="KW-0343">GTPase activation</keyword>
<dbReference type="Gene3D" id="3.80.10.10">
    <property type="entry name" value="Ribonuclease Inhibitor"/>
    <property type="match status" value="1"/>
</dbReference>
<keyword evidence="3" id="KW-0677">Repeat</keyword>